<gene>
    <name evidence="2" type="ORF">FHR31_001945</name>
</gene>
<evidence type="ECO:0000256" key="1">
    <source>
        <dbReference type="SAM" id="MobiDB-lite"/>
    </source>
</evidence>
<proteinExistence type="predicted"/>
<protein>
    <submittedName>
        <fullName evidence="2">Uncharacterized protein</fullName>
    </submittedName>
</protein>
<accession>A0A7W5GR21</accession>
<comment type="caution">
    <text evidence="2">The sequence shown here is derived from an EMBL/GenBank/DDBJ whole genome shotgun (WGS) entry which is preliminary data.</text>
</comment>
<reference evidence="2 3" key="1">
    <citation type="submission" date="2020-08" db="EMBL/GenBank/DDBJ databases">
        <title>Sequencing the genomes of 1000 actinobacteria strains.</title>
        <authorList>
            <person name="Klenk H.-P."/>
        </authorList>
    </citation>
    <scope>NUCLEOTIDE SEQUENCE [LARGE SCALE GENOMIC DNA]</scope>
    <source>
        <strain evidence="2 3">DSM 22242</strain>
    </source>
</reference>
<dbReference type="AlphaFoldDB" id="A0A7W5GR21"/>
<evidence type="ECO:0000313" key="3">
    <source>
        <dbReference type="Proteomes" id="UP000530850"/>
    </source>
</evidence>
<dbReference type="EMBL" id="JACHYA010000009">
    <property type="protein sequence ID" value="MBB3172111.1"/>
    <property type="molecule type" value="Genomic_DNA"/>
</dbReference>
<evidence type="ECO:0000313" key="2">
    <source>
        <dbReference type="EMBL" id="MBB3172111.1"/>
    </source>
</evidence>
<name>A0A7W5GR21_9ACTN</name>
<organism evidence="2 3">
    <name type="scientific">Parvibacter caecicola</name>
    <dbReference type="NCBI Taxonomy" id="747645"/>
    <lineage>
        <taxon>Bacteria</taxon>
        <taxon>Bacillati</taxon>
        <taxon>Actinomycetota</taxon>
        <taxon>Coriobacteriia</taxon>
        <taxon>Coriobacteriales</taxon>
        <taxon>Coriobacteriaceae</taxon>
        <taxon>Parvibacter</taxon>
    </lineage>
</organism>
<feature type="region of interest" description="Disordered" evidence="1">
    <location>
        <begin position="149"/>
        <end position="181"/>
    </location>
</feature>
<sequence>MVNRTFGLGKYRLPAITCRSLPVCQYLFLKNNPFCNICLSLRIPPPQTQRTAFKQYATPEVATLLLARRIPPSSAGLFFCLSPPLPPTYCGWAGWAGRSEVRLSGVEGKSTRPQGELVPLVRSVERSPAQPAHPPETLRQRQNLCPTMAEGMTLSPSPVMDHSVPRPKARSFQCPESRNLP</sequence>
<dbReference type="Proteomes" id="UP000530850">
    <property type="component" value="Unassembled WGS sequence"/>
</dbReference>